<dbReference type="RefSeq" id="WP_209406255.1">
    <property type="nucleotide sequence ID" value="NZ_JAGIYQ010000008.1"/>
</dbReference>
<evidence type="ECO:0000256" key="5">
    <source>
        <dbReference type="SAM" id="SignalP"/>
    </source>
</evidence>
<evidence type="ECO:0000256" key="1">
    <source>
        <dbReference type="ARBA" id="ARBA00004193"/>
    </source>
</evidence>
<dbReference type="GO" id="GO:0015833">
    <property type="term" value="P:peptide transport"/>
    <property type="evidence" value="ECO:0007669"/>
    <property type="project" value="TreeGrafter"/>
</dbReference>
<dbReference type="GO" id="GO:1904680">
    <property type="term" value="F:peptide transmembrane transporter activity"/>
    <property type="evidence" value="ECO:0007669"/>
    <property type="project" value="TreeGrafter"/>
</dbReference>
<accession>A0A940SHC4</accession>
<evidence type="ECO:0000313" key="8">
    <source>
        <dbReference type="Proteomes" id="UP000682134"/>
    </source>
</evidence>
<dbReference type="InterPro" id="IPR039424">
    <property type="entry name" value="SBP_5"/>
</dbReference>
<reference evidence="7" key="1">
    <citation type="submission" date="2021-04" db="EMBL/GenBank/DDBJ databases">
        <title>Genome seq and assembly of Bacillus sp.</title>
        <authorList>
            <person name="Chhetri G."/>
        </authorList>
    </citation>
    <scope>NUCLEOTIDE SEQUENCE</scope>
    <source>
        <strain evidence="7">RG28</strain>
    </source>
</reference>
<dbReference type="PANTHER" id="PTHR30290">
    <property type="entry name" value="PERIPLASMIC BINDING COMPONENT OF ABC TRANSPORTER"/>
    <property type="match status" value="1"/>
</dbReference>
<sequence length="587" mass="65205">MKKVKTISKVISALAISSLLLSACSTGNKTSTKPAAKVDASAFPLKMKNDNKSIQGGILKYGLISDTAFEGKLNANFFESSPDSDVLQFFDEQLLGTDENYMYDQSGAATYELSNDNKTITIKIKDNVNWSNGDPVTAEDLEYTYLVVGNKDYTSVRYDSLMQQVVGMADYHAGKTDKISGIKIIDPKTISITFTQANPSLLTGLNTNPMPKKYLANVPIAKLVSSDQIRKHPIGFGPFKIKNIVPGESVEFVANKDYWKGAPKLDGVLLKVVNPTVATASLENGNLDVADFPAEQIDKARSLKNIEILGKVDLAYDYIGFKLGHYDAKKELNVMDNPKFQDKRVREAMAYAIDTKEIGDKMYRGLRFAANTVIPPSFPKYWDKDVKGFTKDVNKAKKLLDEAGYKDTNGDGFREDPNGKPFVINFLAKSGSDIAQPLAQLYIQSWIAIGLNAQLVDGRLAEMNSFYDRVEKDDPKVDVFAGAWGTGSDPDPSGLWSKDAMFNYQRWTNAENDTLLQEGTSPKAFDSKYRVDVYNKWQQLIHDEVPMIPTLYRYATVGVNKRVKGWDLTNGKNYLPDVSLTSENPVK</sequence>
<dbReference type="InterPro" id="IPR023765">
    <property type="entry name" value="SBP_5_CS"/>
</dbReference>
<comment type="caution">
    <text evidence="7">The sequence shown here is derived from an EMBL/GenBank/DDBJ whole genome shotgun (WGS) entry which is preliminary data.</text>
</comment>
<gene>
    <name evidence="7" type="ORF">J5Y03_12770</name>
</gene>
<dbReference type="PROSITE" id="PS51257">
    <property type="entry name" value="PROKAR_LIPOPROTEIN"/>
    <property type="match status" value="1"/>
</dbReference>
<comment type="subcellular location">
    <subcellularLocation>
        <location evidence="1">Cell membrane</location>
        <topology evidence="1">Lipid-anchor</topology>
    </subcellularLocation>
</comment>
<dbReference type="SUPFAM" id="SSF53850">
    <property type="entry name" value="Periplasmic binding protein-like II"/>
    <property type="match status" value="1"/>
</dbReference>
<feature type="chain" id="PRO_5039226178" evidence="5">
    <location>
        <begin position="24"/>
        <end position="587"/>
    </location>
</feature>
<keyword evidence="4 5" id="KW-0732">Signal</keyword>
<evidence type="ECO:0000313" key="7">
    <source>
        <dbReference type="EMBL" id="MBP0726047.1"/>
    </source>
</evidence>
<dbReference type="GO" id="GO:0043190">
    <property type="term" value="C:ATP-binding cassette (ABC) transporter complex"/>
    <property type="evidence" value="ECO:0007669"/>
    <property type="project" value="InterPro"/>
</dbReference>
<name>A0A940SHC4_9BACI</name>
<dbReference type="PIRSF" id="PIRSF002741">
    <property type="entry name" value="MppA"/>
    <property type="match status" value="1"/>
</dbReference>
<dbReference type="InterPro" id="IPR050034">
    <property type="entry name" value="Opp4A"/>
</dbReference>
<organism evidence="7 8">
    <name type="scientific">Gottfriedia endophytica</name>
    <dbReference type="NCBI Taxonomy" id="2820819"/>
    <lineage>
        <taxon>Bacteria</taxon>
        <taxon>Bacillati</taxon>
        <taxon>Bacillota</taxon>
        <taxon>Bacilli</taxon>
        <taxon>Bacillales</taxon>
        <taxon>Bacillaceae</taxon>
        <taxon>Gottfriedia</taxon>
    </lineage>
</organism>
<comment type="similarity">
    <text evidence="2">Belongs to the bacterial solute-binding protein 5 family.</text>
</comment>
<dbReference type="PANTHER" id="PTHR30290:SF9">
    <property type="entry name" value="OLIGOPEPTIDE-BINDING PROTEIN APPA"/>
    <property type="match status" value="1"/>
</dbReference>
<protein>
    <submittedName>
        <fullName evidence="7">Oligopeptide ABC transporter substrate-binding protein</fullName>
    </submittedName>
</protein>
<dbReference type="CDD" id="cd08510">
    <property type="entry name" value="PBP2_Lactococcal_OppA_like"/>
    <property type="match status" value="1"/>
</dbReference>
<dbReference type="NCBIfam" id="NF045467">
    <property type="entry name" value="Opp4A"/>
    <property type="match status" value="1"/>
</dbReference>
<dbReference type="EMBL" id="JAGIYQ010000008">
    <property type="protein sequence ID" value="MBP0726047.1"/>
    <property type="molecule type" value="Genomic_DNA"/>
</dbReference>
<dbReference type="AlphaFoldDB" id="A0A940SHC4"/>
<proteinExistence type="inferred from homology"/>
<feature type="signal peptide" evidence="5">
    <location>
        <begin position="1"/>
        <end position="23"/>
    </location>
</feature>
<evidence type="ECO:0000256" key="3">
    <source>
        <dbReference type="ARBA" id="ARBA00022448"/>
    </source>
</evidence>
<dbReference type="Pfam" id="PF00496">
    <property type="entry name" value="SBP_bac_5"/>
    <property type="match status" value="1"/>
</dbReference>
<evidence type="ECO:0000259" key="6">
    <source>
        <dbReference type="Pfam" id="PF00496"/>
    </source>
</evidence>
<dbReference type="Proteomes" id="UP000682134">
    <property type="component" value="Unassembled WGS sequence"/>
</dbReference>
<dbReference type="PROSITE" id="PS01040">
    <property type="entry name" value="SBP_BACTERIAL_5"/>
    <property type="match status" value="1"/>
</dbReference>
<dbReference type="Gene3D" id="3.10.105.10">
    <property type="entry name" value="Dipeptide-binding Protein, Domain 3"/>
    <property type="match status" value="1"/>
</dbReference>
<dbReference type="InterPro" id="IPR000914">
    <property type="entry name" value="SBP_5_dom"/>
</dbReference>
<dbReference type="Gene3D" id="3.40.190.10">
    <property type="entry name" value="Periplasmic binding protein-like II"/>
    <property type="match status" value="1"/>
</dbReference>
<dbReference type="InterPro" id="IPR030678">
    <property type="entry name" value="Peptide/Ni-bd"/>
</dbReference>
<evidence type="ECO:0000256" key="4">
    <source>
        <dbReference type="ARBA" id="ARBA00022729"/>
    </source>
</evidence>
<keyword evidence="3" id="KW-0813">Transport</keyword>
<dbReference type="GO" id="GO:0042597">
    <property type="term" value="C:periplasmic space"/>
    <property type="evidence" value="ECO:0007669"/>
    <property type="project" value="UniProtKB-ARBA"/>
</dbReference>
<feature type="domain" description="Solute-binding protein family 5" evidence="6">
    <location>
        <begin position="108"/>
        <end position="497"/>
    </location>
</feature>
<keyword evidence="8" id="KW-1185">Reference proteome</keyword>
<evidence type="ECO:0000256" key="2">
    <source>
        <dbReference type="ARBA" id="ARBA00005695"/>
    </source>
</evidence>